<keyword evidence="2" id="KW-1133">Transmembrane helix</keyword>
<evidence type="ECO:0000256" key="2">
    <source>
        <dbReference type="SAM" id="Phobius"/>
    </source>
</evidence>
<feature type="region of interest" description="Disordered" evidence="1">
    <location>
        <begin position="42"/>
        <end position="65"/>
    </location>
</feature>
<keyword evidence="2" id="KW-0472">Membrane</keyword>
<accession>A0A1C4YV04</accession>
<gene>
    <name evidence="3" type="ORF">GA0070216_107179</name>
</gene>
<evidence type="ECO:0000313" key="3">
    <source>
        <dbReference type="EMBL" id="SCF24467.1"/>
    </source>
</evidence>
<name>A0A1C4YV04_9ACTN</name>
<evidence type="ECO:0000256" key="1">
    <source>
        <dbReference type="SAM" id="MobiDB-lite"/>
    </source>
</evidence>
<reference evidence="4" key="1">
    <citation type="submission" date="2016-06" db="EMBL/GenBank/DDBJ databases">
        <authorList>
            <person name="Varghese N."/>
            <person name="Submissions Spin"/>
        </authorList>
    </citation>
    <scope>NUCLEOTIDE SEQUENCE [LARGE SCALE GENOMIC DNA]</scope>
    <source>
        <strain evidence="4">DSM 44100</strain>
    </source>
</reference>
<dbReference type="Proteomes" id="UP000198797">
    <property type="component" value="Unassembled WGS sequence"/>
</dbReference>
<organism evidence="3 4">
    <name type="scientific">Micromonospora matsumotoense</name>
    <dbReference type="NCBI Taxonomy" id="121616"/>
    <lineage>
        <taxon>Bacteria</taxon>
        <taxon>Bacillati</taxon>
        <taxon>Actinomycetota</taxon>
        <taxon>Actinomycetes</taxon>
        <taxon>Micromonosporales</taxon>
        <taxon>Micromonosporaceae</taxon>
        <taxon>Micromonospora</taxon>
    </lineage>
</organism>
<sequence>MAGSPPVNSADQDTIGALIAVVVGLVVARLLRPLVLDPAPGLPVSGATAPAGQDEPPFWRAFQGS</sequence>
<feature type="transmembrane region" description="Helical" evidence="2">
    <location>
        <begin position="14"/>
        <end position="31"/>
    </location>
</feature>
<protein>
    <submittedName>
        <fullName evidence="3">Uncharacterized protein</fullName>
    </submittedName>
</protein>
<proteinExistence type="predicted"/>
<keyword evidence="4" id="KW-1185">Reference proteome</keyword>
<evidence type="ECO:0000313" key="4">
    <source>
        <dbReference type="Proteomes" id="UP000198797"/>
    </source>
</evidence>
<keyword evidence="2" id="KW-0812">Transmembrane</keyword>
<dbReference type="AlphaFoldDB" id="A0A1C4YV04"/>
<dbReference type="EMBL" id="FMCU01000007">
    <property type="protein sequence ID" value="SCF24467.1"/>
    <property type="molecule type" value="Genomic_DNA"/>
</dbReference>
<dbReference type="RefSeq" id="WP_091246632.1">
    <property type="nucleotide sequence ID" value="NZ_FMCU01000007.1"/>
</dbReference>